<evidence type="ECO:0000313" key="11">
    <source>
        <dbReference type="Proteomes" id="UP000199081"/>
    </source>
</evidence>
<evidence type="ECO:0000313" key="10">
    <source>
        <dbReference type="EMBL" id="SEL26964.1"/>
    </source>
</evidence>
<dbReference type="PANTHER" id="PTHR43033:SF1">
    <property type="entry name" value="TRNA(ILE)-LYSIDINE SYNTHASE-RELATED"/>
    <property type="match status" value="1"/>
</dbReference>
<comment type="function">
    <text evidence="8">Ligates lysine onto the cytidine present at position 34 of the AUA codon-specific tRNA(Ile) that contains the anticodon CAU, in an ATP-dependent manner. Cytidine is converted to lysidine, thus changing the amino acid specificity of the tRNA from methionine to isoleucine.</text>
</comment>
<dbReference type="Proteomes" id="UP000199081">
    <property type="component" value="Unassembled WGS sequence"/>
</dbReference>
<dbReference type="EMBL" id="FNZU01000016">
    <property type="protein sequence ID" value="SEL26964.1"/>
    <property type="molecule type" value="Genomic_DNA"/>
</dbReference>
<protein>
    <recommendedName>
        <fullName evidence="8">tRNA(Ile)-lysidine synthase</fullName>
        <ecNumber evidence="8">6.3.4.19</ecNumber>
    </recommendedName>
    <alternativeName>
        <fullName evidence="8">tRNA(Ile)-2-lysyl-cytidine synthase</fullName>
    </alternativeName>
    <alternativeName>
        <fullName evidence="8">tRNA(Ile)-lysidine synthetase</fullName>
    </alternativeName>
</protein>
<dbReference type="InterPro" id="IPR012796">
    <property type="entry name" value="Lysidine-tRNA-synth_C"/>
</dbReference>
<dbReference type="SMART" id="SM00977">
    <property type="entry name" value="TilS_C"/>
    <property type="match status" value="1"/>
</dbReference>
<evidence type="ECO:0000256" key="2">
    <source>
        <dbReference type="ARBA" id="ARBA00022490"/>
    </source>
</evidence>
<keyword evidence="5 8" id="KW-0547">Nucleotide-binding</keyword>
<dbReference type="PANTHER" id="PTHR43033">
    <property type="entry name" value="TRNA(ILE)-LYSIDINE SYNTHASE-RELATED"/>
    <property type="match status" value="1"/>
</dbReference>
<comment type="catalytic activity">
    <reaction evidence="7 8">
        <text>cytidine(34) in tRNA(Ile2) + L-lysine + ATP = lysidine(34) in tRNA(Ile2) + AMP + diphosphate + H(+)</text>
        <dbReference type="Rhea" id="RHEA:43744"/>
        <dbReference type="Rhea" id="RHEA-COMP:10625"/>
        <dbReference type="Rhea" id="RHEA-COMP:10670"/>
        <dbReference type="ChEBI" id="CHEBI:15378"/>
        <dbReference type="ChEBI" id="CHEBI:30616"/>
        <dbReference type="ChEBI" id="CHEBI:32551"/>
        <dbReference type="ChEBI" id="CHEBI:33019"/>
        <dbReference type="ChEBI" id="CHEBI:82748"/>
        <dbReference type="ChEBI" id="CHEBI:83665"/>
        <dbReference type="ChEBI" id="CHEBI:456215"/>
        <dbReference type="EC" id="6.3.4.19"/>
    </reaction>
</comment>
<dbReference type="CDD" id="cd01992">
    <property type="entry name" value="TilS_N"/>
    <property type="match status" value="1"/>
</dbReference>
<dbReference type="InterPro" id="IPR012094">
    <property type="entry name" value="tRNA_Ile_lys_synt"/>
</dbReference>
<evidence type="ECO:0000256" key="3">
    <source>
        <dbReference type="ARBA" id="ARBA00022598"/>
    </source>
</evidence>
<accession>A0A1H7NUH4</accession>
<dbReference type="STRING" id="426702.SAMN04488099_1167"/>
<comment type="similarity">
    <text evidence="8">Belongs to the tRNA(Ile)-lysidine synthase family.</text>
</comment>
<evidence type="ECO:0000256" key="6">
    <source>
        <dbReference type="ARBA" id="ARBA00022840"/>
    </source>
</evidence>
<dbReference type="EC" id="6.3.4.19" evidence="8"/>
<evidence type="ECO:0000259" key="9">
    <source>
        <dbReference type="SMART" id="SM00977"/>
    </source>
</evidence>
<dbReference type="GO" id="GO:0005737">
    <property type="term" value="C:cytoplasm"/>
    <property type="evidence" value="ECO:0007669"/>
    <property type="project" value="UniProtKB-SubCell"/>
</dbReference>
<keyword evidence="6 8" id="KW-0067">ATP-binding</keyword>
<comment type="subcellular location">
    <subcellularLocation>
        <location evidence="1 8">Cytoplasm</location>
    </subcellularLocation>
</comment>
<keyword evidence="4 8" id="KW-0819">tRNA processing</keyword>
<keyword evidence="3 8" id="KW-0436">Ligase</keyword>
<sequence>MDLLQQFTGHIRMLDAWRQNEPVIVAVSGGVDSVVLLDLMHGLPDDIKPNISIAHVNHHLRGISDEEESAVRTLGERYAVPCYVHHWKKEDHPDSGIEKAARDIRYGFFKELALQIGSRTVLTAHHKDDQIETILMKLVRGSALEELKGMSDKRADGAVTVVRPLLPFKKSDLLSYAGYRQLQWEEDESNTSEKYTRNRFRQSIIPLLKMENPALEDHLIRLTEDLDSLLRISAPRIEEYKKEMLSFEEHALCISIPALIQTDEALQRRILSSGVKEWSKSQAYMLGHKHIQIIIDWLKSSHPNTTLDLPGELIAERMYDRCMIRKKEYDSIHQVETEVKIEKKLAVDQWIELDNGSVMGLLTYESFKARKSSQNERHLFLGIPPHNTPLTIRHRHKGDKMTVRGMTGTKKVKDIFIDQKIPRKDREQIWIVTDSTGRILWVPDIKESALSLDPITDTISYVLVYKTTEY</sequence>
<dbReference type="Gene3D" id="3.30.465.60">
    <property type="match status" value="1"/>
</dbReference>
<dbReference type="Pfam" id="PF01171">
    <property type="entry name" value="ATP_bind_3"/>
    <property type="match status" value="1"/>
</dbReference>
<organism evidence="10 11">
    <name type="scientific">Alkalibacterium pelagium</name>
    <dbReference type="NCBI Taxonomy" id="426702"/>
    <lineage>
        <taxon>Bacteria</taxon>
        <taxon>Bacillati</taxon>
        <taxon>Bacillota</taxon>
        <taxon>Bacilli</taxon>
        <taxon>Lactobacillales</taxon>
        <taxon>Carnobacteriaceae</taxon>
        <taxon>Alkalibacterium</taxon>
    </lineage>
</organism>
<dbReference type="SUPFAM" id="SSF82829">
    <property type="entry name" value="MesJ substrate recognition domain-like"/>
    <property type="match status" value="1"/>
</dbReference>
<reference evidence="11" key="1">
    <citation type="submission" date="2016-10" db="EMBL/GenBank/DDBJ databases">
        <authorList>
            <person name="Varghese N."/>
            <person name="Submissions S."/>
        </authorList>
    </citation>
    <scope>NUCLEOTIDE SEQUENCE [LARGE SCALE GENOMIC DNA]</scope>
    <source>
        <strain evidence="11">DSM 19183</strain>
    </source>
</reference>
<name>A0A1H7NUH4_9LACT</name>
<keyword evidence="11" id="KW-1185">Reference proteome</keyword>
<dbReference type="InterPro" id="IPR011063">
    <property type="entry name" value="TilS/TtcA_N"/>
</dbReference>
<dbReference type="InterPro" id="IPR012795">
    <property type="entry name" value="tRNA_Ile_lys_synt_N"/>
</dbReference>
<dbReference type="Pfam" id="PF11734">
    <property type="entry name" value="TilS_C"/>
    <property type="match status" value="1"/>
</dbReference>
<dbReference type="GO" id="GO:0032267">
    <property type="term" value="F:tRNA(Ile)-lysidine synthase activity"/>
    <property type="evidence" value="ECO:0007669"/>
    <property type="project" value="UniProtKB-EC"/>
</dbReference>
<comment type="domain">
    <text evidence="8">The N-terminal region contains the highly conserved SGGXDS motif, predicted to be a P-loop motif involved in ATP binding.</text>
</comment>
<feature type="binding site" evidence="8">
    <location>
        <begin position="28"/>
        <end position="33"/>
    </location>
    <ligand>
        <name>ATP</name>
        <dbReference type="ChEBI" id="CHEBI:30616"/>
    </ligand>
</feature>
<dbReference type="NCBIfam" id="TIGR02432">
    <property type="entry name" value="lysidine_TilS_N"/>
    <property type="match status" value="1"/>
</dbReference>
<evidence type="ECO:0000256" key="1">
    <source>
        <dbReference type="ARBA" id="ARBA00004496"/>
    </source>
</evidence>
<evidence type="ECO:0000256" key="5">
    <source>
        <dbReference type="ARBA" id="ARBA00022741"/>
    </source>
</evidence>
<evidence type="ECO:0000256" key="4">
    <source>
        <dbReference type="ARBA" id="ARBA00022694"/>
    </source>
</evidence>
<keyword evidence="2 8" id="KW-0963">Cytoplasm</keyword>
<dbReference type="NCBIfam" id="TIGR02433">
    <property type="entry name" value="lysidine_TilS_C"/>
    <property type="match status" value="1"/>
</dbReference>
<evidence type="ECO:0000256" key="7">
    <source>
        <dbReference type="ARBA" id="ARBA00048539"/>
    </source>
</evidence>
<dbReference type="SUPFAM" id="SSF56037">
    <property type="entry name" value="PheT/TilS domain"/>
    <property type="match status" value="1"/>
</dbReference>
<dbReference type="SUPFAM" id="SSF52402">
    <property type="entry name" value="Adenine nucleotide alpha hydrolases-like"/>
    <property type="match status" value="1"/>
</dbReference>
<feature type="domain" description="Lysidine-tRNA(Ile) synthetase C-terminal" evidence="9">
    <location>
        <begin position="390"/>
        <end position="465"/>
    </location>
</feature>
<dbReference type="InterPro" id="IPR014729">
    <property type="entry name" value="Rossmann-like_a/b/a_fold"/>
</dbReference>
<proteinExistence type="inferred from homology"/>
<dbReference type="Gene3D" id="3.40.50.620">
    <property type="entry name" value="HUPs"/>
    <property type="match status" value="1"/>
</dbReference>
<evidence type="ECO:0000256" key="8">
    <source>
        <dbReference type="HAMAP-Rule" id="MF_01161"/>
    </source>
</evidence>
<dbReference type="GO" id="GO:0006400">
    <property type="term" value="P:tRNA modification"/>
    <property type="evidence" value="ECO:0007669"/>
    <property type="project" value="UniProtKB-UniRule"/>
</dbReference>
<dbReference type="AlphaFoldDB" id="A0A1H7NUH4"/>
<dbReference type="HAMAP" id="MF_01161">
    <property type="entry name" value="tRNA_Ile_lys_synt"/>
    <property type="match status" value="1"/>
</dbReference>
<dbReference type="RefSeq" id="WP_170231047.1">
    <property type="nucleotide sequence ID" value="NZ_BJYC01000019.1"/>
</dbReference>
<gene>
    <name evidence="8" type="primary">tilS</name>
    <name evidence="10" type="ORF">SAMN04488099_1167</name>
</gene>
<dbReference type="GO" id="GO:0005524">
    <property type="term" value="F:ATP binding"/>
    <property type="evidence" value="ECO:0007669"/>
    <property type="project" value="UniProtKB-UniRule"/>
</dbReference>